<dbReference type="InterPro" id="IPR019249">
    <property type="entry name" value="DUF2226"/>
</dbReference>
<organism evidence="1 2">
    <name type="scientific">Thermococcus nautili</name>
    <dbReference type="NCBI Taxonomy" id="195522"/>
    <lineage>
        <taxon>Archaea</taxon>
        <taxon>Methanobacteriati</taxon>
        <taxon>Methanobacteriota</taxon>
        <taxon>Thermococci</taxon>
        <taxon>Thermococcales</taxon>
        <taxon>Thermococcaceae</taxon>
        <taxon>Thermococcus</taxon>
    </lineage>
</organism>
<dbReference type="AlphaFoldDB" id="W8P365"/>
<gene>
    <name evidence="1" type="ORF">BD01_0231</name>
</gene>
<dbReference type="EMBL" id="CP007264">
    <property type="protein sequence ID" value="AHL21860.1"/>
    <property type="molecule type" value="Genomic_DNA"/>
</dbReference>
<dbReference type="RefSeq" id="WP_042689063.1">
    <property type="nucleotide sequence ID" value="NZ_CP007264.1"/>
</dbReference>
<accession>W8P365</accession>
<dbReference type="STRING" id="195522.BD01_0231"/>
<name>W8P365_9EURY</name>
<dbReference type="KEGG" id="tnu:BD01_0231"/>
<evidence type="ECO:0000313" key="2">
    <source>
        <dbReference type="Proteomes" id="UP000019434"/>
    </source>
</evidence>
<reference evidence="1 2" key="1">
    <citation type="submission" date="2014-02" db="EMBL/GenBank/DDBJ databases">
        <title>Genome Sequence of an Hyperthermophilic Archaeon, Thermococcus nautili 30-1, producing viral vesicles.</title>
        <authorList>
            <person name="Oberto J."/>
            <person name="Gaudin M."/>
            <person name="Cossu M."/>
            <person name="Gorlas A."/>
            <person name="Slesarev A."/>
            <person name="Marguet E."/>
            <person name="Forterre P."/>
        </authorList>
    </citation>
    <scope>NUCLEOTIDE SEQUENCE [LARGE SCALE GENOMIC DNA]</scope>
    <source>
        <strain evidence="1 2">30-1</strain>
    </source>
</reference>
<keyword evidence="2" id="KW-1185">Reference proteome</keyword>
<dbReference type="Proteomes" id="UP000019434">
    <property type="component" value="Chromosome"/>
</dbReference>
<dbReference type="HOGENOM" id="CLU_1248336_0_0_2"/>
<dbReference type="eggNOG" id="arCOG06658">
    <property type="taxonomic scope" value="Archaea"/>
</dbReference>
<proteinExistence type="predicted"/>
<dbReference type="Pfam" id="PF09987">
    <property type="entry name" value="DUF2226"/>
    <property type="match status" value="1"/>
</dbReference>
<dbReference type="GeneID" id="24957316"/>
<protein>
    <submittedName>
        <fullName evidence="1">Uncharacterized protein</fullName>
    </submittedName>
</protein>
<sequence>MFGGKLIRIETNESLPEVIKSLGDGYVLFSWREGGDLRRAFLFVSSGEVVGAFVESVLQGYAREGEAAVEDIENALAGGLVRAYELYAASSREILSERPTLRVSSFPFASISGDNVEGLLKLYRSFSGWLQVRAGDREWRLVVENGMTLKAHLTGENLLGDEAVLSLLREFGHVIKNGTYRFFSGTARLPEGSEVVEHSTSFLDVVESFQLKRVIESGLSF</sequence>
<evidence type="ECO:0000313" key="1">
    <source>
        <dbReference type="EMBL" id="AHL21860.1"/>
    </source>
</evidence>